<dbReference type="Pfam" id="PF06325">
    <property type="entry name" value="PrmA"/>
    <property type="match status" value="1"/>
</dbReference>
<keyword evidence="2 6" id="KW-0963">Cytoplasm</keyword>
<evidence type="ECO:0000256" key="1">
    <source>
        <dbReference type="ARBA" id="ARBA00009741"/>
    </source>
</evidence>
<accession>A0A921JJ67</accession>
<evidence type="ECO:0000256" key="6">
    <source>
        <dbReference type="HAMAP-Rule" id="MF_00735"/>
    </source>
</evidence>
<gene>
    <name evidence="6 7" type="primary">prmA</name>
    <name evidence="7" type="ORF">K8V47_07355</name>
</gene>
<comment type="catalytic activity">
    <reaction evidence="6">
        <text>L-lysyl-[protein] + 3 S-adenosyl-L-methionine = N(6),N(6),N(6)-trimethyl-L-lysyl-[protein] + 3 S-adenosyl-L-homocysteine + 3 H(+)</text>
        <dbReference type="Rhea" id="RHEA:54192"/>
        <dbReference type="Rhea" id="RHEA-COMP:9752"/>
        <dbReference type="Rhea" id="RHEA-COMP:13826"/>
        <dbReference type="ChEBI" id="CHEBI:15378"/>
        <dbReference type="ChEBI" id="CHEBI:29969"/>
        <dbReference type="ChEBI" id="CHEBI:57856"/>
        <dbReference type="ChEBI" id="CHEBI:59789"/>
        <dbReference type="ChEBI" id="CHEBI:61961"/>
    </reaction>
</comment>
<dbReference type="InterPro" id="IPR029063">
    <property type="entry name" value="SAM-dependent_MTases_sf"/>
</dbReference>
<protein>
    <recommendedName>
        <fullName evidence="6">Ribosomal protein L11 methyltransferase</fullName>
        <shortName evidence="6">L11 Mtase</shortName>
        <ecNumber evidence="6">2.1.1.-</ecNumber>
    </recommendedName>
</protein>
<dbReference type="Gene3D" id="3.40.50.150">
    <property type="entry name" value="Vaccinia Virus protein VP39"/>
    <property type="match status" value="1"/>
</dbReference>
<dbReference type="AlphaFoldDB" id="A0A921JJ67"/>
<reference evidence="7" key="1">
    <citation type="journal article" date="2021" name="PeerJ">
        <title>Extensive microbial diversity within the chicken gut microbiome revealed by metagenomics and culture.</title>
        <authorList>
            <person name="Gilroy R."/>
            <person name="Ravi A."/>
            <person name="Getino M."/>
            <person name="Pursley I."/>
            <person name="Horton D.L."/>
            <person name="Alikhan N.F."/>
            <person name="Baker D."/>
            <person name="Gharbi K."/>
            <person name="Hall N."/>
            <person name="Watson M."/>
            <person name="Adriaenssens E.M."/>
            <person name="Foster-Nyarko E."/>
            <person name="Jarju S."/>
            <person name="Secka A."/>
            <person name="Antonio M."/>
            <person name="Oren A."/>
            <person name="Chaudhuri R.R."/>
            <person name="La Ragione R."/>
            <person name="Hildebrand F."/>
            <person name="Pallen M.J."/>
        </authorList>
    </citation>
    <scope>NUCLEOTIDE SEQUENCE</scope>
    <source>
        <strain evidence="7">4100</strain>
    </source>
</reference>
<evidence type="ECO:0000256" key="5">
    <source>
        <dbReference type="ARBA" id="ARBA00022691"/>
    </source>
</evidence>
<dbReference type="Proteomes" id="UP000711407">
    <property type="component" value="Unassembled WGS sequence"/>
</dbReference>
<dbReference type="EC" id="2.1.1.-" evidence="6"/>
<dbReference type="PANTHER" id="PTHR43648:SF1">
    <property type="entry name" value="ELECTRON TRANSFER FLAVOPROTEIN BETA SUBUNIT LYSINE METHYLTRANSFERASE"/>
    <property type="match status" value="1"/>
</dbReference>
<keyword evidence="4 6" id="KW-0808">Transferase</keyword>
<dbReference type="InterPro" id="IPR050078">
    <property type="entry name" value="Ribosomal_L11_MeTrfase_PrmA"/>
</dbReference>
<dbReference type="CDD" id="cd02440">
    <property type="entry name" value="AdoMet_MTases"/>
    <property type="match status" value="1"/>
</dbReference>
<keyword evidence="3 6" id="KW-0489">Methyltransferase</keyword>
<keyword evidence="7" id="KW-0687">Ribonucleoprotein</keyword>
<evidence type="ECO:0000256" key="2">
    <source>
        <dbReference type="ARBA" id="ARBA00022490"/>
    </source>
</evidence>
<dbReference type="GO" id="GO:0032259">
    <property type="term" value="P:methylation"/>
    <property type="evidence" value="ECO:0007669"/>
    <property type="project" value="UniProtKB-KW"/>
</dbReference>
<comment type="caution">
    <text evidence="6">Lacks conserved residue(s) required for the propagation of feature annotation.</text>
</comment>
<dbReference type="GO" id="GO:0005737">
    <property type="term" value="C:cytoplasm"/>
    <property type="evidence" value="ECO:0007669"/>
    <property type="project" value="UniProtKB-SubCell"/>
</dbReference>
<evidence type="ECO:0000256" key="4">
    <source>
        <dbReference type="ARBA" id="ARBA00022679"/>
    </source>
</evidence>
<comment type="subcellular location">
    <subcellularLocation>
        <location evidence="6">Cytoplasm</location>
    </subcellularLocation>
</comment>
<keyword evidence="7" id="KW-0689">Ribosomal protein</keyword>
<comment type="function">
    <text evidence="6">Methylates ribosomal protein L11.</text>
</comment>
<evidence type="ECO:0000313" key="8">
    <source>
        <dbReference type="Proteomes" id="UP000711407"/>
    </source>
</evidence>
<dbReference type="EMBL" id="DYXT01000038">
    <property type="protein sequence ID" value="HJE39554.1"/>
    <property type="molecule type" value="Genomic_DNA"/>
</dbReference>
<dbReference type="GO" id="GO:0008276">
    <property type="term" value="F:protein methyltransferase activity"/>
    <property type="evidence" value="ECO:0007669"/>
    <property type="project" value="UniProtKB-UniRule"/>
</dbReference>
<dbReference type="NCBIfam" id="NF001785">
    <property type="entry name" value="PRK00517.2-2"/>
    <property type="match status" value="1"/>
</dbReference>
<dbReference type="PANTHER" id="PTHR43648">
    <property type="entry name" value="ELECTRON TRANSFER FLAVOPROTEIN BETA SUBUNIT LYSINE METHYLTRANSFERASE"/>
    <property type="match status" value="1"/>
</dbReference>
<comment type="caution">
    <text evidence="7">The sequence shown here is derived from an EMBL/GenBank/DDBJ whole genome shotgun (WGS) entry which is preliminary data.</text>
</comment>
<dbReference type="HAMAP" id="MF_00735">
    <property type="entry name" value="Methyltr_PrmA"/>
    <property type="match status" value="1"/>
</dbReference>
<sequence>MNDYRQTDFRLVPCSADMTDLLAAFLADAGYESFVTTDAGMTAYVREEDFDAETVDRIIAEFPFDTHIVWTSETVEGRDWNSEWEKNYFRPIVVGDKVAIHSSFHTDVPDAAYDIVIDPKMAFGTGHHATTSLMIRFLLDCGVEGKAVTDMGTGSGILAILASMLGASHVTAIEIDEMAVVNARENVEANGAGDAVEVVLGDAASLEKCQKADLFLANINRNIIINDMALYAGAIKEGGIAVFSGFYLADVPLIEKAAAGHGFVLTGTCTEGDWCRTVFRKQ</sequence>
<name>A0A921JJ67_9BACT</name>
<keyword evidence="5 6" id="KW-0949">S-adenosyl-L-methionine</keyword>
<evidence type="ECO:0000256" key="3">
    <source>
        <dbReference type="ARBA" id="ARBA00022603"/>
    </source>
</evidence>
<proteinExistence type="inferred from homology"/>
<evidence type="ECO:0000313" key="7">
    <source>
        <dbReference type="EMBL" id="HJE39554.1"/>
    </source>
</evidence>
<dbReference type="InterPro" id="IPR004498">
    <property type="entry name" value="Ribosomal_PrmA_MeTrfase"/>
</dbReference>
<comment type="similarity">
    <text evidence="1 6">Belongs to the methyltransferase superfamily. PrmA family.</text>
</comment>
<organism evidence="7 8">
    <name type="scientific">Candidatus Amulumruptor caecigallinarius</name>
    <dbReference type="NCBI Taxonomy" id="2109911"/>
    <lineage>
        <taxon>Bacteria</taxon>
        <taxon>Pseudomonadati</taxon>
        <taxon>Bacteroidota</taxon>
        <taxon>Bacteroidia</taxon>
        <taxon>Bacteroidales</taxon>
        <taxon>Muribaculaceae</taxon>
        <taxon>Candidatus Amulumruptor</taxon>
    </lineage>
</organism>
<dbReference type="SUPFAM" id="SSF53335">
    <property type="entry name" value="S-adenosyl-L-methionine-dependent methyltransferases"/>
    <property type="match status" value="1"/>
</dbReference>
<reference evidence="7" key="2">
    <citation type="submission" date="2021-09" db="EMBL/GenBank/DDBJ databases">
        <authorList>
            <person name="Gilroy R."/>
        </authorList>
    </citation>
    <scope>NUCLEOTIDE SEQUENCE</scope>
    <source>
        <strain evidence="7">4100</strain>
    </source>
</reference>
<dbReference type="GO" id="GO:0005840">
    <property type="term" value="C:ribosome"/>
    <property type="evidence" value="ECO:0007669"/>
    <property type="project" value="UniProtKB-KW"/>
</dbReference>